<evidence type="ECO:0000313" key="2">
    <source>
        <dbReference type="Proteomes" id="UP000526302"/>
    </source>
</evidence>
<name>A0A7K4C017_9ARCH</name>
<dbReference type="EMBL" id="JAAZKV010000028">
    <property type="protein sequence ID" value="NMA44854.1"/>
    <property type="molecule type" value="Genomic_DNA"/>
</dbReference>
<dbReference type="Proteomes" id="UP000526302">
    <property type="component" value="Unassembled WGS sequence"/>
</dbReference>
<accession>A0A7K4C017</accession>
<dbReference type="AlphaFoldDB" id="A0A7K4C017"/>
<comment type="caution">
    <text evidence="1">The sequence shown here is derived from an EMBL/GenBank/DDBJ whole genome shotgun (WGS) entry which is preliminary data.</text>
</comment>
<organism evidence="1 2">
    <name type="scientific">Candidatus Iainarchaeum sp</name>
    <dbReference type="NCBI Taxonomy" id="3101447"/>
    <lineage>
        <taxon>Archaea</taxon>
        <taxon>Candidatus Iainarchaeota</taxon>
        <taxon>Candidatus Iainarchaeia</taxon>
        <taxon>Candidatus Iainarchaeales</taxon>
        <taxon>Candidatus Iainarchaeaceae</taxon>
        <taxon>Candidatus Iainarchaeum</taxon>
    </lineage>
</organism>
<proteinExistence type="predicted"/>
<protein>
    <submittedName>
        <fullName evidence="1">Uncharacterized protein</fullName>
    </submittedName>
</protein>
<evidence type="ECO:0000313" key="1">
    <source>
        <dbReference type="EMBL" id="NMA44854.1"/>
    </source>
</evidence>
<reference evidence="1 2" key="1">
    <citation type="journal article" date="2020" name="Biotechnol. Biofuels">
        <title>New insights from the biogas microbiome by comprehensive genome-resolved metagenomics of nearly 1600 species originating from multiple anaerobic digesters.</title>
        <authorList>
            <person name="Campanaro S."/>
            <person name="Treu L."/>
            <person name="Rodriguez-R L.M."/>
            <person name="Kovalovszki A."/>
            <person name="Ziels R.M."/>
            <person name="Maus I."/>
            <person name="Zhu X."/>
            <person name="Kougias P.G."/>
            <person name="Basile A."/>
            <person name="Luo G."/>
            <person name="Schluter A."/>
            <person name="Konstantinidis K.T."/>
            <person name="Angelidaki I."/>
        </authorList>
    </citation>
    <scope>NUCLEOTIDE SEQUENCE [LARGE SCALE GENOMIC DNA]</scope>
    <source>
        <strain evidence="1">AS22ysBPME_79</strain>
    </source>
</reference>
<gene>
    <name evidence="1" type="ORF">GX950_03535</name>
</gene>
<sequence length="491" mass="56065">MVDFKINYGPWETIFQGKAYGHEVEIVTNKERMYLVFIYEVIGEQKTGAIVEGYKAFYARGQIEAFINTLPKASMGIIKNNTEKTQKVFFLTFDTIYLDFTQEDYLKKLDYNLEQNIDRMRTITDLARTSSIELKELDDVSVKDYFQIIGDPFVMQVLLSPKRTSKLTKVNIRESFENEKQPKIQLGLTKNREIALEKSRYLYRTSITGEKESTTKYCAYILAENLLIEGKQIILFDSSYYFDGLGTASKNETKLKAQLVEYEPAGFPVKKIVAKENMKASMKNTEMHLLLDIIGCGDEELEKGLVELSKVTEFNTPLQLSSNLISATNLNDFQKLKAERVLNIINDNFNNIFGENISLQELIKKWPGTLGRATIIDTSKLNKNEELIFIQSVMNYLEESITEEKVSEIALILINGNRLFKGKDTVRLINELEKDGFGIIFTGTSSIPEIIEDTLTTKINIIKDDDVAITIRGKPSYRVQLRPSLSGNPTY</sequence>